<feature type="transmembrane region" description="Helical" evidence="6">
    <location>
        <begin position="98"/>
        <end position="115"/>
    </location>
</feature>
<comment type="subcellular location">
    <subcellularLocation>
        <location evidence="6">Cell membrane</location>
        <topology evidence="6">Multi-pass membrane protein</topology>
    </subcellularLocation>
    <subcellularLocation>
        <location evidence="1">Membrane</location>
        <topology evidence="1">Multi-pass membrane protein</topology>
    </subcellularLocation>
</comment>
<dbReference type="PANTHER" id="PTHR43701">
    <property type="entry name" value="MEMBRANE TRANSPORTER PROTEIN MJ0441-RELATED"/>
    <property type="match status" value="1"/>
</dbReference>
<evidence type="ECO:0000256" key="3">
    <source>
        <dbReference type="ARBA" id="ARBA00022692"/>
    </source>
</evidence>
<keyword evidence="3 6" id="KW-0812">Transmembrane</keyword>
<dbReference type="Pfam" id="PF01925">
    <property type="entry name" value="TauE"/>
    <property type="match status" value="1"/>
</dbReference>
<evidence type="ECO:0000256" key="1">
    <source>
        <dbReference type="ARBA" id="ARBA00004141"/>
    </source>
</evidence>
<dbReference type="GO" id="GO:0005886">
    <property type="term" value="C:plasma membrane"/>
    <property type="evidence" value="ECO:0007669"/>
    <property type="project" value="UniProtKB-SubCell"/>
</dbReference>
<dbReference type="STRING" id="656914.SAMN00017405_2284"/>
<name>A0A1W1VDA2_DESTI</name>
<evidence type="ECO:0000256" key="2">
    <source>
        <dbReference type="ARBA" id="ARBA00009142"/>
    </source>
</evidence>
<keyword evidence="8" id="KW-1185">Reference proteome</keyword>
<dbReference type="RefSeq" id="WP_084053311.1">
    <property type="nucleotide sequence ID" value="NZ_FWWT01000018.1"/>
</dbReference>
<evidence type="ECO:0000256" key="4">
    <source>
        <dbReference type="ARBA" id="ARBA00022989"/>
    </source>
</evidence>
<sequence length="116" mass="12340">MRIALLILIGLVTGLINGLLGIGGGSFLIPMLIFILGIEQHIAHGTSLTIILPTAFTSAVVYYLNSNLDLKLAFNVAIGAMIGAYIGAKLMNKLPSDTLRKVFSVFIIIAGLRMVI</sequence>
<evidence type="ECO:0000313" key="8">
    <source>
        <dbReference type="Proteomes" id="UP000192731"/>
    </source>
</evidence>
<comment type="similarity">
    <text evidence="2 6">Belongs to the 4-toluene sulfonate uptake permease (TSUP) (TC 2.A.102) family.</text>
</comment>
<feature type="transmembrane region" description="Helical" evidence="6">
    <location>
        <begin position="42"/>
        <end position="65"/>
    </location>
</feature>
<reference evidence="7 8" key="1">
    <citation type="submission" date="2017-04" db="EMBL/GenBank/DDBJ databases">
        <authorList>
            <person name="Afonso C.L."/>
            <person name="Miller P.J."/>
            <person name="Scott M.A."/>
            <person name="Spackman E."/>
            <person name="Goraichik I."/>
            <person name="Dimitrov K.M."/>
            <person name="Suarez D.L."/>
            <person name="Swayne D.E."/>
        </authorList>
    </citation>
    <scope>NUCLEOTIDE SEQUENCE [LARGE SCALE GENOMIC DNA]</scope>
    <source>
        <strain evidence="7 8">DSM 11270</strain>
    </source>
</reference>
<dbReference type="InterPro" id="IPR002781">
    <property type="entry name" value="TM_pro_TauE-like"/>
</dbReference>
<protein>
    <recommendedName>
        <fullName evidence="6">Probable membrane transporter protein</fullName>
    </recommendedName>
</protein>
<organism evidence="7 8">
    <name type="scientific">Desulfonispora thiosulfatigenes DSM 11270</name>
    <dbReference type="NCBI Taxonomy" id="656914"/>
    <lineage>
        <taxon>Bacteria</taxon>
        <taxon>Bacillati</taxon>
        <taxon>Bacillota</taxon>
        <taxon>Clostridia</taxon>
        <taxon>Eubacteriales</taxon>
        <taxon>Peptococcaceae</taxon>
        <taxon>Desulfonispora</taxon>
    </lineage>
</organism>
<keyword evidence="6" id="KW-1003">Cell membrane</keyword>
<accession>A0A1W1VDA2</accession>
<keyword evidence="5 6" id="KW-0472">Membrane</keyword>
<keyword evidence="4 6" id="KW-1133">Transmembrane helix</keyword>
<dbReference type="Proteomes" id="UP000192731">
    <property type="component" value="Unassembled WGS sequence"/>
</dbReference>
<evidence type="ECO:0000313" key="7">
    <source>
        <dbReference type="EMBL" id="SMB91352.1"/>
    </source>
</evidence>
<proteinExistence type="inferred from homology"/>
<gene>
    <name evidence="7" type="ORF">SAMN00017405_2284</name>
</gene>
<dbReference type="EMBL" id="FWWT01000018">
    <property type="protein sequence ID" value="SMB91352.1"/>
    <property type="molecule type" value="Genomic_DNA"/>
</dbReference>
<feature type="transmembrane region" description="Helical" evidence="6">
    <location>
        <begin position="72"/>
        <end position="92"/>
    </location>
</feature>
<evidence type="ECO:0000256" key="5">
    <source>
        <dbReference type="ARBA" id="ARBA00023136"/>
    </source>
</evidence>
<dbReference type="PANTHER" id="PTHR43701:SF2">
    <property type="entry name" value="MEMBRANE TRANSPORTER PROTEIN YJNA-RELATED"/>
    <property type="match status" value="1"/>
</dbReference>
<dbReference type="InterPro" id="IPR051598">
    <property type="entry name" value="TSUP/Inactive_protease-like"/>
</dbReference>
<feature type="transmembrane region" description="Helical" evidence="6">
    <location>
        <begin position="7"/>
        <end position="36"/>
    </location>
</feature>
<evidence type="ECO:0000256" key="6">
    <source>
        <dbReference type="RuleBase" id="RU363041"/>
    </source>
</evidence>
<dbReference type="AlphaFoldDB" id="A0A1W1VDA2"/>